<dbReference type="Gene3D" id="1.10.10.60">
    <property type="entry name" value="Homeodomain-like"/>
    <property type="match status" value="1"/>
</dbReference>
<evidence type="ECO:0000259" key="5">
    <source>
        <dbReference type="PROSITE" id="PS50977"/>
    </source>
</evidence>
<evidence type="ECO:0000256" key="2">
    <source>
        <dbReference type="ARBA" id="ARBA00023125"/>
    </source>
</evidence>
<evidence type="ECO:0000256" key="1">
    <source>
        <dbReference type="ARBA" id="ARBA00023015"/>
    </source>
</evidence>
<dbReference type="Gene3D" id="1.10.357.10">
    <property type="entry name" value="Tetracycline Repressor, domain 2"/>
    <property type="match status" value="1"/>
</dbReference>
<feature type="domain" description="HTH tetR-type" evidence="5">
    <location>
        <begin position="11"/>
        <end position="71"/>
    </location>
</feature>
<dbReference type="PROSITE" id="PS50977">
    <property type="entry name" value="HTH_TETR_2"/>
    <property type="match status" value="1"/>
</dbReference>
<dbReference type="Pfam" id="PF00440">
    <property type="entry name" value="TetR_N"/>
    <property type="match status" value="1"/>
</dbReference>
<evidence type="ECO:0000256" key="3">
    <source>
        <dbReference type="ARBA" id="ARBA00023163"/>
    </source>
</evidence>
<dbReference type="InterPro" id="IPR009057">
    <property type="entry name" value="Homeodomain-like_sf"/>
</dbReference>
<dbReference type="PANTHER" id="PTHR30055">
    <property type="entry name" value="HTH-TYPE TRANSCRIPTIONAL REGULATOR RUTR"/>
    <property type="match status" value="1"/>
</dbReference>
<gene>
    <name evidence="6" type="ORF">H4W80_011440</name>
</gene>
<organism evidence="6 7">
    <name type="scientific">Nonomuraea angiospora</name>
    <dbReference type="NCBI Taxonomy" id="46172"/>
    <lineage>
        <taxon>Bacteria</taxon>
        <taxon>Bacillati</taxon>
        <taxon>Actinomycetota</taxon>
        <taxon>Actinomycetes</taxon>
        <taxon>Streptosporangiales</taxon>
        <taxon>Streptosporangiaceae</taxon>
        <taxon>Nonomuraea</taxon>
    </lineage>
</organism>
<feature type="DNA-binding region" description="H-T-H motif" evidence="4">
    <location>
        <begin position="34"/>
        <end position="53"/>
    </location>
</feature>
<proteinExistence type="predicted"/>
<dbReference type="InterPro" id="IPR050109">
    <property type="entry name" value="HTH-type_TetR-like_transc_reg"/>
</dbReference>
<evidence type="ECO:0000256" key="4">
    <source>
        <dbReference type="PROSITE-ProRule" id="PRU00335"/>
    </source>
</evidence>
<dbReference type="EMBL" id="JADBEK010000001">
    <property type="protein sequence ID" value="MBE1593182.1"/>
    <property type="molecule type" value="Genomic_DNA"/>
</dbReference>
<dbReference type="RefSeq" id="WP_192792570.1">
    <property type="nucleotide sequence ID" value="NZ_JADBEK010000001.1"/>
</dbReference>
<dbReference type="PRINTS" id="PR00455">
    <property type="entry name" value="HTHTETR"/>
</dbReference>
<evidence type="ECO:0000313" key="6">
    <source>
        <dbReference type="EMBL" id="MBE1593182.1"/>
    </source>
</evidence>
<dbReference type="Proteomes" id="UP000633509">
    <property type="component" value="Unassembled WGS sequence"/>
</dbReference>
<keyword evidence="2 4" id="KW-0238">DNA-binding</keyword>
<keyword evidence="7" id="KW-1185">Reference proteome</keyword>
<reference evidence="6 7" key="1">
    <citation type="submission" date="2020-10" db="EMBL/GenBank/DDBJ databases">
        <title>Sequencing the genomes of 1000 actinobacteria strains.</title>
        <authorList>
            <person name="Klenk H.-P."/>
        </authorList>
    </citation>
    <scope>NUCLEOTIDE SEQUENCE [LARGE SCALE GENOMIC DNA]</scope>
    <source>
        <strain evidence="6 7">DSM 43173</strain>
    </source>
</reference>
<sequence>MEESRRERKKRQTRQLLVGTALRLFAAQGYEQTTVAQIAAAADVATKTFFNYFPTKEDVLFAEVVEYMEQMAGVVAEREPSDRVADVLLKTYDRVIAHYLTKGPVAGDPELAKVYEHLVATVPAIQAKALHMMFGVQREVARHLLEAFPDVLDPISAAAVAGAFVGAVQGAGGAAREAGQSDEEIVASMARAAEIAIGGLRPF</sequence>
<evidence type="ECO:0000313" key="7">
    <source>
        <dbReference type="Proteomes" id="UP000633509"/>
    </source>
</evidence>
<keyword evidence="1" id="KW-0805">Transcription regulation</keyword>
<comment type="caution">
    <text evidence="6">The sequence shown here is derived from an EMBL/GenBank/DDBJ whole genome shotgun (WGS) entry which is preliminary data.</text>
</comment>
<protein>
    <submittedName>
        <fullName evidence="6">AcrR family transcriptional regulator</fullName>
    </submittedName>
</protein>
<name>A0ABR9MJW2_9ACTN</name>
<keyword evidence="3" id="KW-0804">Transcription</keyword>
<accession>A0ABR9MJW2</accession>
<dbReference type="SUPFAM" id="SSF46689">
    <property type="entry name" value="Homeodomain-like"/>
    <property type="match status" value="1"/>
</dbReference>
<dbReference type="InterPro" id="IPR001647">
    <property type="entry name" value="HTH_TetR"/>
</dbReference>
<dbReference type="PANTHER" id="PTHR30055:SF234">
    <property type="entry name" value="HTH-TYPE TRANSCRIPTIONAL REGULATOR BETI"/>
    <property type="match status" value="1"/>
</dbReference>